<name>A0ABD5RHF8_9EURY</name>
<dbReference type="Pfam" id="PF24335">
    <property type="entry name" value="DUF7503"/>
    <property type="match status" value="1"/>
</dbReference>
<dbReference type="Proteomes" id="UP001596099">
    <property type="component" value="Unassembled WGS sequence"/>
</dbReference>
<evidence type="ECO:0000313" key="1">
    <source>
        <dbReference type="EMBL" id="MFC5969749.1"/>
    </source>
</evidence>
<accession>A0ABD5RHF8</accession>
<dbReference type="EMBL" id="JBHSQH010000001">
    <property type="protein sequence ID" value="MFC5969749.1"/>
    <property type="molecule type" value="Genomic_DNA"/>
</dbReference>
<dbReference type="AlphaFoldDB" id="A0ABD5RHF8"/>
<evidence type="ECO:0000313" key="2">
    <source>
        <dbReference type="Proteomes" id="UP001596099"/>
    </source>
</evidence>
<protein>
    <submittedName>
        <fullName evidence="1">Uncharacterized protein</fullName>
    </submittedName>
</protein>
<gene>
    <name evidence="1" type="ORF">ACFPYI_00250</name>
</gene>
<proteinExistence type="predicted"/>
<keyword evidence="2" id="KW-1185">Reference proteome</keyword>
<dbReference type="InterPro" id="IPR055926">
    <property type="entry name" value="DUF7503"/>
</dbReference>
<comment type="caution">
    <text evidence="1">The sequence shown here is derived from an EMBL/GenBank/DDBJ whole genome shotgun (WGS) entry which is preliminary data.</text>
</comment>
<reference evidence="1 2" key="1">
    <citation type="journal article" date="2019" name="Int. J. Syst. Evol. Microbiol.">
        <title>The Global Catalogue of Microorganisms (GCM) 10K type strain sequencing project: providing services to taxonomists for standard genome sequencing and annotation.</title>
        <authorList>
            <consortium name="The Broad Institute Genomics Platform"/>
            <consortium name="The Broad Institute Genome Sequencing Center for Infectious Disease"/>
            <person name="Wu L."/>
            <person name="Ma J."/>
        </authorList>
    </citation>
    <scope>NUCLEOTIDE SEQUENCE [LARGE SCALE GENOMIC DNA]</scope>
    <source>
        <strain evidence="1 2">CGMCC 1.12543</strain>
    </source>
</reference>
<dbReference type="RefSeq" id="WP_282594497.1">
    <property type="nucleotide sequence ID" value="NZ_JALLGW010000001.1"/>
</dbReference>
<sequence>MSKTTVAERLANHPKLTGALFVALIALSQVGSAAAAAGSTLGGP</sequence>
<organism evidence="1 2">
    <name type="scientific">Halomarina salina</name>
    <dbReference type="NCBI Taxonomy" id="1872699"/>
    <lineage>
        <taxon>Archaea</taxon>
        <taxon>Methanobacteriati</taxon>
        <taxon>Methanobacteriota</taxon>
        <taxon>Stenosarchaea group</taxon>
        <taxon>Halobacteria</taxon>
        <taxon>Halobacteriales</taxon>
        <taxon>Natronomonadaceae</taxon>
        <taxon>Halomarina</taxon>
    </lineage>
</organism>